<evidence type="ECO:0000256" key="4">
    <source>
        <dbReference type="RuleBase" id="RU003423"/>
    </source>
</evidence>
<dbReference type="RefSeq" id="WP_368499153.1">
    <property type="nucleotide sequence ID" value="NZ_CP162511.1"/>
</dbReference>
<dbReference type="Pfam" id="PF00198">
    <property type="entry name" value="2-oxoacid_dh"/>
    <property type="match status" value="1"/>
</dbReference>
<evidence type="ECO:0000313" key="8">
    <source>
        <dbReference type="EMBL" id="XDI06775.1"/>
    </source>
</evidence>
<dbReference type="GO" id="GO:0045254">
    <property type="term" value="C:pyruvate dehydrogenase complex"/>
    <property type="evidence" value="ECO:0007669"/>
    <property type="project" value="InterPro"/>
</dbReference>
<dbReference type="Pfam" id="PF00364">
    <property type="entry name" value="Biotin_lipoyl"/>
    <property type="match status" value="1"/>
</dbReference>
<feature type="domain" description="Peripheral subunit-binding (PSBD)" evidence="7">
    <location>
        <begin position="191"/>
        <end position="228"/>
    </location>
</feature>
<proteinExistence type="inferred from homology"/>
<feature type="region of interest" description="Disordered" evidence="5">
    <location>
        <begin position="78"/>
        <end position="188"/>
    </location>
</feature>
<dbReference type="EMBL" id="CP162511">
    <property type="protein sequence ID" value="XDI06775.1"/>
    <property type="molecule type" value="Genomic_DNA"/>
</dbReference>
<feature type="domain" description="Lipoyl-binding" evidence="6">
    <location>
        <begin position="2"/>
        <end position="77"/>
    </location>
</feature>
<evidence type="ECO:0000256" key="3">
    <source>
        <dbReference type="ARBA" id="ARBA00022823"/>
    </source>
</evidence>
<dbReference type="Gene3D" id="4.10.320.10">
    <property type="entry name" value="E3-binding domain"/>
    <property type="match status" value="1"/>
</dbReference>
<sequence>MATLIRMPEVLAGAAEGAIQSWLVQVGQPVVVGEPLAEVETEKATVEYAAEIGGTLLKVLVDEGASVNVGDPIAVVGEPGESADGVTPDAPAAAGGVAPDAAPASGGNAPDAQAALGATAPDAAAAAATAAEPSSPAPEPETAPESTSSPVADAPTTLPSDGSQADTAAASGSASAAASGDAGADTGGRLFVSPLVRRLAKERGIDPATLRGTGPGGRIVRADLERGPVAGAQPTAPATAGSADAATPASAPAQAAPAQAEPAPAPAAAKPATSAAPAPGGAGFTEVPHTGMRRAIARRLTESKSTVPHFYLVADCRVDELLALRKSVNEASPVKISVNDFVLKAAAAAFVEVPEANATWSDTAVRRYDSVDMSVAVAIDGGLVTPVLRGVERSSLSEIARTVADLASRARSGGLRQHELEGGSFAVSNLGMYGVTEFSAIINPPQSAILAVGAARQQPVVVDGELAVGTVMTVTLSADHRVLDGALAAQWLAAFVKKIESPFSILV</sequence>
<dbReference type="SUPFAM" id="SSF52777">
    <property type="entry name" value="CoA-dependent acyltransferases"/>
    <property type="match status" value="1"/>
</dbReference>
<evidence type="ECO:0000256" key="1">
    <source>
        <dbReference type="ARBA" id="ARBA00001938"/>
    </source>
</evidence>
<dbReference type="GO" id="GO:0016746">
    <property type="term" value="F:acyltransferase activity"/>
    <property type="evidence" value="ECO:0007669"/>
    <property type="project" value="UniProtKB-KW"/>
</dbReference>
<dbReference type="PANTHER" id="PTHR23151:SF90">
    <property type="entry name" value="DIHYDROLIPOYLLYSINE-RESIDUE ACETYLTRANSFERASE COMPONENT OF PYRUVATE DEHYDROGENASE COMPLEX, MITOCHONDRIAL-RELATED"/>
    <property type="match status" value="1"/>
</dbReference>
<dbReference type="CDD" id="cd06849">
    <property type="entry name" value="lipoyl_domain"/>
    <property type="match status" value="1"/>
</dbReference>
<protein>
    <recommendedName>
        <fullName evidence="4">Dihydrolipoamide acetyltransferase component of pyruvate dehydrogenase complex</fullName>
        <ecNumber evidence="4">2.3.1.-</ecNumber>
    </recommendedName>
</protein>
<evidence type="ECO:0000256" key="2">
    <source>
        <dbReference type="ARBA" id="ARBA00007317"/>
    </source>
</evidence>
<keyword evidence="4 8" id="KW-0808">Transferase</keyword>
<keyword evidence="3 4" id="KW-0450">Lipoyl</keyword>
<dbReference type="InterPro" id="IPR036625">
    <property type="entry name" value="E3-bd_dom_sf"/>
</dbReference>
<dbReference type="Pfam" id="PF02817">
    <property type="entry name" value="E3_binding"/>
    <property type="match status" value="1"/>
</dbReference>
<dbReference type="InterPro" id="IPR023213">
    <property type="entry name" value="CAT-like_dom_sf"/>
</dbReference>
<dbReference type="Gene3D" id="3.30.559.10">
    <property type="entry name" value="Chloramphenicol acetyltransferase-like domain"/>
    <property type="match status" value="1"/>
</dbReference>
<dbReference type="InterPro" id="IPR004167">
    <property type="entry name" value="PSBD"/>
</dbReference>
<dbReference type="GO" id="GO:0006086">
    <property type="term" value="P:pyruvate decarboxylation to acetyl-CoA"/>
    <property type="evidence" value="ECO:0007669"/>
    <property type="project" value="InterPro"/>
</dbReference>
<feature type="region of interest" description="Disordered" evidence="5">
    <location>
        <begin position="229"/>
        <end position="287"/>
    </location>
</feature>
<comment type="cofactor">
    <cofactor evidence="1 4">
        <name>(R)-lipoate</name>
        <dbReference type="ChEBI" id="CHEBI:83088"/>
    </cofactor>
</comment>
<dbReference type="SUPFAM" id="SSF51230">
    <property type="entry name" value="Single hybrid motif"/>
    <property type="match status" value="1"/>
</dbReference>
<dbReference type="EC" id="2.3.1.-" evidence="4"/>
<dbReference type="SUPFAM" id="SSF47005">
    <property type="entry name" value="Peripheral subunit-binding domain of 2-oxo acid dehydrogenase complex"/>
    <property type="match status" value="1"/>
</dbReference>
<dbReference type="InterPro" id="IPR001078">
    <property type="entry name" value="2-oxoacid_DH_actylTfrase"/>
</dbReference>
<dbReference type="PROSITE" id="PS50968">
    <property type="entry name" value="BIOTINYL_LIPOYL"/>
    <property type="match status" value="1"/>
</dbReference>
<dbReference type="InterPro" id="IPR000089">
    <property type="entry name" value="Biotin_lipoyl"/>
</dbReference>
<evidence type="ECO:0000256" key="5">
    <source>
        <dbReference type="SAM" id="MobiDB-lite"/>
    </source>
</evidence>
<feature type="compositionally biased region" description="Low complexity" evidence="5">
    <location>
        <begin position="160"/>
        <end position="188"/>
    </location>
</feature>
<comment type="similarity">
    <text evidence="2 4">Belongs to the 2-oxoacid dehydrogenase family.</text>
</comment>
<dbReference type="Gene3D" id="2.40.50.100">
    <property type="match status" value="1"/>
</dbReference>
<gene>
    <name evidence="8" type="ORF">ABFY20_06640</name>
</gene>
<evidence type="ECO:0000259" key="7">
    <source>
        <dbReference type="PROSITE" id="PS51826"/>
    </source>
</evidence>
<keyword evidence="4 8" id="KW-0012">Acyltransferase</keyword>
<evidence type="ECO:0000259" key="6">
    <source>
        <dbReference type="PROSITE" id="PS50968"/>
    </source>
</evidence>
<organism evidence="8">
    <name type="scientific">Herbiconiux sp. A18JL235</name>
    <dbReference type="NCBI Taxonomy" id="3152363"/>
    <lineage>
        <taxon>Bacteria</taxon>
        <taxon>Bacillati</taxon>
        <taxon>Actinomycetota</taxon>
        <taxon>Actinomycetes</taxon>
        <taxon>Micrococcales</taxon>
        <taxon>Microbacteriaceae</taxon>
        <taxon>Herbiconiux</taxon>
    </lineage>
</organism>
<dbReference type="InterPro" id="IPR045257">
    <property type="entry name" value="E2/Pdx1"/>
</dbReference>
<feature type="compositionally biased region" description="Low complexity" evidence="5">
    <location>
        <begin position="229"/>
        <end position="279"/>
    </location>
</feature>
<dbReference type="InterPro" id="IPR011053">
    <property type="entry name" value="Single_hybrid_motif"/>
</dbReference>
<dbReference type="PROSITE" id="PS51826">
    <property type="entry name" value="PSBD"/>
    <property type="match status" value="1"/>
</dbReference>
<feature type="compositionally biased region" description="Low complexity" evidence="5">
    <location>
        <begin position="83"/>
        <end position="134"/>
    </location>
</feature>
<name>A0AB39BJS9_9MICO</name>
<accession>A0AB39BJS9</accession>
<dbReference type="PANTHER" id="PTHR23151">
    <property type="entry name" value="DIHYDROLIPOAMIDE ACETYL/SUCCINYL-TRANSFERASE-RELATED"/>
    <property type="match status" value="1"/>
</dbReference>
<dbReference type="AlphaFoldDB" id="A0AB39BJS9"/>
<reference evidence="8" key="1">
    <citation type="submission" date="2024-05" db="EMBL/GenBank/DDBJ databases">
        <title>Herbiconiux sp. A18JL235.</title>
        <authorList>
            <person name="Zhang G."/>
        </authorList>
    </citation>
    <scope>NUCLEOTIDE SEQUENCE</scope>
    <source>
        <strain evidence="8">A18JL235</strain>
    </source>
</reference>